<proteinExistence type="predicted"/>
<name>A0ABY8TR41_TETOB</name>
<dbReference type="Proteomes" id="UP001244341">
    <property type="component" value="Chromosome 2b"/>
</dbReference>
<reference evidence="1 2" key="1">
    <citation type="submission" date="2023-05" db="EMBL/GenBank/DDBJ databases">
        <title>A 100% complete, gapless, phased diploid assembly of the Scenedesmus obliquus UTEX 3031 genome.</title>
        <authorList>
            <person name="Biondi T.C."/>
            <person name="Hanschen E.R."/>
            <person name="Kwon T."/>
            <person name="Eng W."/>
            <person name="Kruse C.P.S."/>
            <person name="Koehler S.I."/>
            <person name="Kunde Y."/>
            <person name="Gleasner C.D."/>
            <person name="You Mak K.T."/>
            <person name="Polle J."/>
            <person name="Hovde B.T."/>
            <person name="Starkenburg S.R."/>
        </authorList>
    </citation>
    <scope>NUCLEOTIDE SEQUENCE [LARGE SCALE GENOMIC DNA]</scope>
    <source>
        <strain evidence="1 2">DOE0152z</strain>
    </source>
</reference>
<dbReference type="SUPFAM" id="SSF53448">
    <property type="entry name" value="Nucleotide-diphospho-sugar transferases"/>
    <property type="match status" value="1"/>
</dbReference>
<dbReference type="Gene3D" id="3.90.550.10">
    <property type="entry name" value="Spore Coat Polysaccharide Biosynthesis Protein SpsA, Chain A"/>
    <property type="match status" value="1"/>
</dbReference>
<evidence type="ECO:0000313" key="1">
    <source>
        <dbReference type="EMBL" id="WIA10832.1"/>
    </source>
</evidence>
<dbReference type="InterPro" id="IPR029044">
    <property type="entry name" value="Nucleotide-diphossugar_trans"/>
</dbReference>
<sequence length="208" mass="22746">MAAAAPPKVFIATPAYGCLVANAYLSSLLAARVELSRRGIASAVHMTGNESLVQRARNLMTAAFLRSDCTHMVWIDADIAFNAETLLRMLEFDKDITTAIYAKKNINWDRVYAATTSAEPLEQRGLDFNINVVGASPLEGGSDVTDYIALYDCMIDPESRRYLSEDYAFVRRAQLLGIKVHACIRSCLGHVGSFTYKPSMGRVGAPAT</sequence>
<gene>
    <name evidence="1" type="ORF">OEZ85_010998</name>
</gene>
<dbReference type="EMBL" id="CP126209">
    <property type="protein sequence ID" value="WIA10832.1"/>
    <property type="molecule type" value="Genomic_DNA"/>
</dbReference>
<organism evidence="1 2">
    <name type="scientific">Tetradesmus obliquus</name>
    <name type="common">Green alga</name>
    <name type="synonym">Acutodesmus obliquus</name>
    <dbReference type="NCBI Taxonomy" id="3088"/>
    <lineage>
        <taxon>Eukaryota</taxon>
        <taxon>Viridiplantae</taxon>
        <taxon>Chlorophyta</taxon>
        <taxon>core chlorophytes</taxon>
        <taxon>Chlorophyceae</taxon>
        <taxon>CS clade</taxon>
        <taxon>Sphaeropleales</taxon>
        <taxon>Scenedesmaceae</taxon>
        <taxon>Tetradesmus</taxon>
    </lineage>
</organism>
<accession>A0ABY8TR41</accession>
<keyword evidence="2" id="KW-1185">Reference proteome</keyword>
<evidence type="ECO:0000313" key="2">
    <source>
        <dbReference type="Proteomes" id="UP001244341"/>
    </source>
</evidence>
<protein>
    <submittedName>
        <fullName evidence="1">Uncharacterized protein</fullName>
    </submittedName>
</protein>